<name>A0ABP9DAE2_9ACTN</name>
<dbReference type="Pfam" id="PF01909">
    <property type="entry name" value="NTP_transf_2"/>
    <property type="match status" value="1"/>
</dbReference>
<organism evidence="2 3">
    <name type="scientific">Kitasatospora terrestris</name>
    <dbReference type="NCBI Taxonomy" id="258051"/>
    <lineage>
        <taxon>Bacteria</taxon>
        <taxon>Bacillati</taxon>
        <taxon>Actinomycetota</taxon>
        <taxon>Actinomycetes</taxon>
        <taxon>Kitasatosporales</taxon>
        <taxon>Streptomycetaceae</taxon>
        <taxon>Kitasatospora</taxon>
    </lineage>
</organism>
<keyword evidence="3" id="KW-1185">Reference proteome</keyword>
<dbReference type="SUPFAM" id="SSF81301">
    <property type="entry name" value="Nucleotidyltransferase"/>
    <property type="match status" value="1"/>
</dbReference>
<dbReference type="CDD" id="cd05403">
    <property type="entry name" value="NT_KNTase_like"/>
    <property type="match status" value="1"/>
</dbReference>
<gene>
    <name evidence="2" type="ORF">GCM10023235_03880</name>
</gene>
<protein>
    <submittedName>
        <fullName evidence="2">Nucleotidyltransferase domain-containing protein</fullName>
    </submittedName>
</protein>
<proteinExistence type="predicted"/>
<evidence type="ECO:0000313" key="2">
    <source>
        <dbReference type="EMBL" id="GAA4832669.1"/>
    </source>
</evidence>
<feature type="domain" description="Polymerase nucleotidyl transferase" evidence="1">
    <location>
        <begin position="28"/>
        <end position="69"/>
    </location>
</feature>
<dbReference type="InterPro" id="IPR002934">
    <property type="entry name" value="Polymerase_NTP_transf_dom"/>
</dbReference>
<dbReference type="InterPro" id="IPR043519">
    <property type="entry name" value="NT_sf"/>
</dbReference>
<dbReference type="Proteomes" id="UP001501752">
    <property type="component" value="Unassembled WGS sequence"/>
</dbReference>
<evidence type="ECO:0000259" key="1">
    <source>
        <dbReference type="Pfam" id="PF01909"/>
    </source>
</evidence>
<evidence type="ECO:0000313" key="3">
    <source>
        <dbReference type="Proteomes" id="UP001501752"/>
    </source>
</evidence>
<comment type="caution">
    <text evidence="2">The sequence shown here is derived from an EMBL/GenBank/DDBJ whole genome shotgun (WGS) entry which is preliminary data.</text>
</comment>
<reference evidence="3" key="1">
    <citation type="journal article" date="2019" name="Int. J. Syst. Evol. Microbiol.">
        <title>The Global Catalogue of Microorganisms (GCM) 10K type strain sequencing project: providing services to taxonomists for standard genome sequencing and annotation.</title>
        <authorList>
            <consortium name="The Broad Institute Genomics Platform"/>
            <consortium name="The Broad Institute Genome Sequencing Center for Infectious Disease"/>
            <person name="Wu L."/>
            <person name="Ma J."/>
        </authorList>
    </citation>
    <scope>NUCLEOTIDE SEQUENCE [LARGE SCALE GENOMIC DNA]</scope>
    <source>
        <strain evidence="3">JCM 13006</strain>
    </source>
</reference>
<dbReference type="EMBL" id="BAABIS010000001">
    <property type="protein sequence ID" value="GAA4832669.1"/>
    <property type="molecule type" value="Genomic_DNA"/>
</dbReference>
<sequence length="259" mass="28638">MAVWEHARMADDATRQLLDRFVGLLRPMPSVVAVWAHGSLAGGDYRPGRSDLDLIAVVARRPSPEQEARLVRLHESLAAELPQASALHCSYVAAGDWDDVSARHLTWAHQELMRRPVTPVTRAELHRFGAVLHGPPPAGLVPPVTGRELAGFVADDLREYWRPALDHPERWRRDIWVDLGLLTLARAAKTLESGRLITKGEALEVLVELGAPAQVVEDVRQRRYGSPAPASPQWAERRAELTRGYLGPAIDGLLAGRRT</sequence>
<accession>A0ABP9DAE2</accession>